<sequence>MTEKHTLPELIEQASGKHNGASGRRLADIAAEAGFDVSHTTLNRIRSGTYQGVPTPTTIKAIAWLAGITDEEAFAAAGQGVPGAPFASVLPPGVDNLGPSERRAVVELLRVFTQYHQRDWDRSQREWARIRDLTANVAASLRAGADLHEWAKEQLPDGQQDELDRLMLAVAQPLLHIATWWGEHAQTLAKERNASIAARSEIDEMFNAVAAVQHLHRGERDDLETTTQPDASAEGQQGQEAGADDAGEEAVRTSGPEPPPGSHEPSAARTARAFRRKAAKKVGD</sequence>
<gene>
    <name evidence="2" type="ORF">BTO20_05765</name>
</gene>
<feature type="region of interest" description="Disordered" evidence="1">
    <location>
        <begin position="221"/>
        <end position="284"/>
    </location>
</feature>
<feature type="region of interest" description="Disordered" evidence="1">
    <location>
        <begin position="1"/>
        <end position="22"/>
    </location>
</feature>
<dbReference type="KEGG" id="mdx:BTO20_05765"/>
<dbReference type="RefSeq" id="WP_087074138.1">
    <property type="nucleotide sequence ID" value="NZ_CP020809.1"/>
</dbReference>
<evidence type="ECO:0000313" key="3">
    <source>
        <dbReference type="Proteomes" id="UP000195331"/>
    </source>
</evidence>
<reference evidence="2 3" key="1">
    <citation type="submission" date="2017-04" db="EMBL/GenBank/DDBJ databases">
        <title>Whole Genome Sequence of 1,4-Dioxane Degrading Bacterium Mycobacterium dioxanotrophicus PH-06.</title>
        <authorList>
            <person name="He Y."/>
        </authorList>
    </citation>
    <scope>NUCLEOTIDE SEQUENCE [LARGE SCALE GENOMIC DNA]</scope>
    <source>
        <strain evidence="2 3">PH-06</strain>
    </source>
</reference>
<dbReference type="AlphaFoldDB" id="A0A1Y0BZ06"/>
<dbReference type="Proteomes" id="UP000195331">
    <property type="component" value="Chromosome"/>
</dbReference>
<keyword evidence="3" id="KW-1185">Reference proteome</keyword>
<dbReference type="OrthoDB" id="4466134at2"/>
<feature type="compositionally biased region" description="Basic residues" evidence="1">
    <location>
        <begin position="272"/>
        <end position="284"/>
    </location>
</feature>
<name>A0A1Y0BZ06_9MYCO</name>
<dbReference type="EMBL" id="CP020809">
    <property type="protein sequence ID" value="ART68160.1"/>
    <property type="molecule type" value="Genomic_DNA"/>
</dbReference>
<feature type="compositionally biased region" description="Low complexity" evidence="1">
    <location>
        <begin position="230"/>
        <end position="241"/>
    </location>
</feature>
<protein>
    <submittedName>
        <fullName evidence="2">Uncharacterized protein</fullName>
    </submittedName>
</protein>
<accession>A0A1Y0BZ06</accession>
<proteinExistence type="predicted"/>
<organism evidence="2 3">
    <name type="scientific">Mycobacterium dioxanotrophicus</name>
    <dbReference type="NCBI Taxonomy" id="482462"/>
    <lineage>
        <taxon>Bacteria</taxon>
        <taxon>Bacillati</taxon>
        <taxon>Actinomycetota</taxon>
        <taxon>Actinomycetes</taxon>
        <taxon>Mycobacteriales</taxon>
        <taxon>Mycobacteriaceae</taxon>
        <taxon>Mycobacterium</taxon>
    </lineage>
</organism>
<evidence type="ECO:0000313" key="2">
    <source>
        <dbReference type="EMBL" id="ART68160.1"/>
    </source>
</evidence>
<evidence type="ECO:0000256" key="1">
    <source>
        <dbReference type="SAM" id="MobiDB-lite"/>
    </source>
</evidence>